<accession>A0A1I8JPS0</accession>
<organism evidence="2 3">
    <name type="scientific">Macrostomum lignano</name>
    <dbReference type="NCBI Taxonomy" id="282301"/>
    <lineage>
        <taxon>Eukaryota</taxon>
        <taxon>Metazoa</taxon>
        <taxon>Spiralia</taxon>
        <taxon>Lophotrochozoa</taxon>
        <taxon>Platyhelminthes</taxon>
        <taxon>Rhabditophora</taxon>
        <taxon>Macrostomorpha</taxon>
        <taxon>Macrostomida</taxon>
        <taxon>Macrostomidae</taxon>
        <taxon>Macrostomum</taxon>
    </lineage>
</organism>
<evidence type="ECO:0000256" key="1">
    <source>
        <dbReference type="SAM" id="MobiDB-lite"/>
    </source>
</evidence>
<feature type="region of interest" description="Disordered" evidence="1">
    <location>
        <begin position="237"/>
        <end position="286"/>
    </location>
</feature>
<reference evidence="3" key="1">
    <citation type="submission" date="2016-11" db="UniProtKB">
        <authorList>
            <consortium name="WormBaseParasite"/>
        </authorList>
    </citation>
    <scope>IDENTIFICATION</scope>
</reference>
<evidence type="ECO:0000313" key="2">
    <source>
        <dbReference type="Proteomes" id="UP000095280"/>
    </source>
</evidence>
<proteinExistence type="predicted"/>
<dbReference type="InterPro" id="IPR029021">
    <property type="entry name" value="Prot-tyrosine_phosphatase-like"/>
</dbReference>
<sequence>TRSGGRTVVKEYRKRRRNKGLHYEFKAIEVISAGDNQSLSIRSKGQHKVADNAKSEVNRGKNLSDRVLPYERNIVLLDNGKYINATTVRQILAQRAREIRRYFSVWLDNVYSTAEYETRSVQIMQGPSSIIRDIVRAISVRKKLEPGTIRRRAWPAACHRNSSKVHDLSRSRAAPAAPGTYICAYVLSSTSSFSRVEAGRPSISAPDAGVRGKARPGLVGNLCPVPAGVRDRLRLRHLPTDERQGVPVCSQSPQSGKRKTTAAPLAGDKSSTTTTAGRSGFEAEFE</sequence>
<dbReference type="AlphaFoldDB" id="A0A1I8JPS0"/>
<name>A0A1I8JPS0_9PLAT</name>
<protein>
    <submittedName>
        <fullName evidence="3">Ras-associating domain-containing protein</fullName>
    </submittedName>
</protein>
<dbReference type="SUPFAM" id="SSF52799">
    <property type="entry name" value="(Phosphotyrosine protein) phosphatases II"/>
    <property type="match status" value="1"/>
</dbReference>
<keyword evidence="2" id="KW-1185">Reference proteome</keyword>
<evidence type="ECO:0000313" key="3">
    <source>
        <dbReference type="WBParaSite" id="snap_masked-unitig_25128-processed-gene-0.1-mRNA-1"/>
    </source>
</evidence>
<dbReference type="Proteomes" id="UP000095280">
    <property type="component" value="Unplaced"/>
</dbReference>
<dbReference type="WBParaSite" id="snap_masked-unitig_25128-processed-gene-0.1-mRNA-1">
    <property type="protein sequence ID" value="snap_masked-unitig_25128-processed-gene-0.1-mRNA-1"/>
    <property type="gene ID" value="snap_masked-unitig_25128-processed-gene-0.1"/>
</dbReference>